<accession>A0A6F8XIJ5</accession>
<name>A0A6F8XIJ5_9ACTN</name>
<proteinExistence type="predicted"/>
<gene>
    <name evidence="1" type="ORF">Pflav_000330</name>
</gene>
<dbReference type="GO" id="GO:0003677">
    <property type="term" value="F:DNA binding"/>
    <property type="evidence" value="ECO:0007669"/>
    <property type="project" value="InterPro"/>
</dbReference>
<evidence type="ECO:0008006" key="3">
    <source>
        <dbReference type="Google" id="ProtNLM"/>
    </source>
</evidence>
<dbReference type="EMBL" id="AP022870">
    <property type="protein sequence ID" value="BCB73623.1"/>
    <property type="molecule type" value="Genomic_DNA"/>
</dbReference>
<dbReference type="InterPro" id="IPR010982">
    <property type="entry name" value="Lambda_DNA-bd_dom_sf"/>
</dbReference>
<reference evidence="1 2" key="1">
    <citation type="submission" date="2020-03" db="EMBL/GenBank/DDBJ databases">
        <title>Whole genome shotgun sequence of Phytohabitans flavus NBRC 107702.</title>
        <authorList>
            <person name="Komaki H."/>
            <person name="Tamura T."/>
        </authorList>
    </citation>
    <scope>NUCLEOTIDE SEQUENCE [LARGE SCALE GENOMIC DNA]</scope>
    <source>
        <strain evidence="1 2">NBRC 107702</strain>
    </source>
</reference>
<dbReference type="Proteomes" id="UP000502508">
    <property type="component" value="Chromosome"/>
</dbReference>
<dbReference type="SUPFAM" id="SSF47413">
    <property type="entry name" value="lambda repressor-like DNA-binding domains"/>
    <property type="match status" value="1"/>
</dbReference>
<evidence type="ECO:0000313" key="1">
    <source>
        <dbReference type="EMBL" id="BCB73623.1"/>
    </source>
</evidence>
<dbReference type="KEGG" id="pfla:Pflav_000330"/>
<reference evidence="1 2" key="2">
    <citation type="submission" date="2020-03" db="EMBL/GenBank/DDBJ databases">
        <authorList>
            <person name="Ichikawa N."/>
            <person name="Kimura A."/>
            <person name="Kitahashi Y."/>
            <person name="Uohara A."/>
        </authorList>
    </citation>
    <scope>NUCLEOTIDE SEQUENCE [LARGE SCALE GENOMIC DNA]</scope>
    <source>
        <strain evidence="1 2">NBRC 107702</strain>
    </source>
</reference>
<dbReference type="CDD" id="cd00093">
    <property type="entry name" value="HTH_XRE"/>
    <property type="match status" value="1"/>
</dbReference>
<dbReference type="AlphaFoldDB" id="A0A6F8XIJ5"/>
<keyword evidence="2" id="KW-1185">Reference proteome</keyword>
<sequence length="108" mass="12364">MVARSLRSYRHEAERLRAAGRSYRQIAVLWRERDGVNSRVAYRLAHGLTQADVAERWNAQWPDPATPKTAKTISYWEIWPGPGGRTPSPDTLNKLAYLYRCSAGELHL</sequence>
<dbReference type="InterPro" id="IPR001387">
    <property type="entry name" value="Cro/C1-type_HTH"/>
</dbReference>
<evidence type="ECO:0000313" key="2">
    <source>
        <dbReference type="Proteomes" id="UP000502508"/>
    </source>
</evidence>
<organism evidence="1 2">
    <name type="scientific">Phytohabitans flavus</name>
    <dbReference type="NCBI Taxonomy" id="1076124"/>
    <lineage>
        <taxon>Bacteria</taxon>
        <taxon>Bacillati</taxon>
        <taxon>Actinomycetota</taxon>
        <taxon>Actinomycetes</taxon>
        <taxon>Micromonosporales</taxon>
        <taxon>Micromonosporaceae</taxon>
    </lineage>
</organism>
<protein>
    <recommendedName>
        <fullName evidence="3">HTH cro/C1-type domain-containing protein</fullName>
    </recommendedName>
</protein>
<dbReference type="Gene3D" id="1.10.260.40">
    <property type="entry name" value="lambda repressor-like DNA-binding domains"/>
    <property type="match status" value="1"/>
</dbReference>